<dbReference type="Gene3D" id="3.30.1490.20">
    <property type="entry name" value="ATP-grasp fold, A domain"/>
    <property type="match status" value="1"/>
</dbReference>
<dbReference type="PANTHER" id="PTHR43585:SF2">
    <property type="entry name" value="ATP-GRASP ENZYME FSQD"/>
    <property type="match status" value="1"/>
</dbReference>
<keyword evidence="7" id="KW-1185">Reference proteome</keyword>
<dbReference type="Gene3D" id="3.30.470.20">
    <property type="entry name" value="ATP-grasp fold, B domain"/>
    <property type="match status" value="1"/>
</dbReference>
<evidence type="ECO:0000313" key="7">
    <source>
        <dbReference type="Proteomes" id="UP000199545"/>
    </source>
</evidence>
<dbReference type="STRING" id="46223.SAMN05421852_107156"/>
<dbReference type="GO" id="GO:0016874">
    <property type="term" value="F:ligase activity"/>
    <property type="evidence" value="ECO:0007669"/>
    <property type="project" value="UniProtKB-KW"/>
</dbReference>
<dbReference type="EMBL" id="FORR01000007">
    <property type="protein sequence ID" value="SFJ32946.1"/>
    <property type="molecule type" value="Genomic_DNA"/>
</dbReference>
<reference evidence="6 7" key="1">
    <citation type="submission" date="2016-10" db="EMBL/GenBank/DDBJ databases">
        <authorList>
            <person name="de Groot N.N."/>
        </authorList>
    </citation>
    <scope>NUCLEOTIDE SEQUENCE [LARGE SCALE GENOMIC DNA]</scope>
    <source>
        <strain evidence="6 7">DSM 44778</strain>
    </source>
</reference>
<gene>
    <name evidence="6" type="ORF">SAMN05421852_107156</name>
</gene>
<dbReference type="Pfam" id="PF02655">
    <property type="entry name" value="ATP-grasp_3"/>
    <property type="match status" value="1"/>
</dbReference>
<evidence type="ECO:0000256" key="3">
    <source>
        <dbReference type="ARBA" id="ARBA00022840"/>
    </source>
</evidence>
<name>A0A1I3QID5_9BACL</name>
<dbReference type="Proteomes" id="UP000199545">
    <property type="component" value="Unassembled WGS sequence"/>
</dbReference>
<dbReference type="OrthoDB" id="2210549at2"/>
<evidence type="ECO:0000256" key="4">
    <source>
        <dbReference type="PROSITE-ProRule" id="PRU00409"/>
    </source>
</evidence>
<sequence>MKILILNNSPHENNPYEEWLSDISDELIILTSDQYEKDFDHYLYKESFPHYETNSLVELRAIELYEKYQYEQVIALNEWDVLRAGQLRERLGLKGQRYESAVVFRNKEIMKKYARKSGVFIPKYKVINHAFDVLDFLDEAGYPIVVKPIAGAGSRNTVKIDNHDDLERFLNESLYFPLLAEEFIDGDMYHIDGLVLNGEIVFVWPSKYINGCLAYQDSKYLGSYLLDPDNPMTARLQEAVRELIRQFPTPEHTTFHAELFHTADDQLYFCEVASRTGGVKVNDSIQHAFGINISKIWARSLCGRLPDLQDFRQLSKKRTSGFVLIPPKKGTLVQMNTSAPFDWVIKQEYHAQVGETFSGAKRSVDCVALFVVDGKSEHEVVQRINEVARWFESQTVYK</sequence>
<dbReference type="RefSeq" id="WP_093229767.1">
    <property type="nucleotide sequence ID" value="NZ_FORR01000007.1"/>
</dbReference>
<dbReference type="InterPro" id="IPR052032">
    <property type="entry name" value="ATP-dep_AA_Ligase"/>
</dbReference>
<keyword evidence="2 4" id="KW-0547">Nucleotide-binding</keyword>
<dbReference type="AlphaFoldDB" id="A0A1I3QID5"/>
<dbReference type="InterPro" id="IPR003806">
    <property type="entry name" value="ATP-grasp_PylC-type"/>
</dbReference>
<dbReference type="GO" id="GO:0046872">
    <property type="term" value="F:metal ion binding"/>
    <property type="evidence" value="ECO:0007669"/>
    <property type="project" value="InterPro"/>
</dbReference>
<feature type="domain" description="ATP-grasp" evidence="5">
    <location>
        <begin position="111"/>
        <end position="302"/>
    </location>
</feature>
<accession>A0A1I3QID5</accession>
<dbReference type="SUPFAM" id="SSF56059">
    <property type="entry name" value="Glutathione synthetase ATP-binding domain-like"/>
    <property type="match status" value="1"/>
</dbReference>
<evidence type="ECO:0000256" key="1">
    <source>
        <dbReference type="ARBA" id="ARBA00022598"/>
    </source>
</evidence>
<dbReference type="GO" id="GO:0005524">
    <property type="term" value="F:ATP binding"/>
    <property type="evidence" value="ECO:0007669"/>
    <property type="project" value="UniProtKB-UniRule"/>
</dbReference>
<dbReference type="PROSITE" id="PS50975">
    <property type="entry name" value="ATP_GRASP"/>
    <property type="match status" value="1"/>
</dbReference>
<evidence type="ECO:0000256" key="2">
    <source>
        <dbReference type="ARBA" id="ARBA00022741"/>
    </source>
</evidence>
<keyword evidence="1" id="KW-0436">Ligase</keyword>
<keyword evidence="3 4" id="KW-0067">ATP-binding</keyword>
<dbReference type="InterPro" id="IPR011761">
    <property type="entry name" value="ATP-grasp"/>
</dbReference>
<dbReference type="PANTHER" id="PTHR43585">
    <property type="entry name" value="FUMIPYRROLE BIOSYNTHESIS PROTEIN C"/>
    <property type="match status" value="1"/>
</dbReference>
<evidence type="ECO:0000313" key="6">
    <source>
        <dbReference type="EMBL" id="SFJ32946.1"/>
    </source>
</evidence>
<proteinExistence type="predicted"/>
<dbReference type="Gene3D" id="3.40.50.20">
    <property type="match status" value="1"/>
</dbReference>
<dbReference type="InterPro" id="IPR013815">
    <property type="entry name" value="ATP_grasp_subdomain_1"/>
</dbReference>
<protein>
    <submittedName>
        <fullName evidence="6">ATP-grasp domain-containing protein</fullName>
    </submittedName>
</protein>
<evidence type="ECO:0000259" key="5">
    <source>
        <dbReference type="PROSITE" id="PS50975"/>
    </source>
</evidence>
<organism evidence="6 7">
    <name type="scientific">Thermoflavimicrobium dichotomicum</name>
    <dbReference type="NCBI Taxonomy" id="46223"/>
    <lineage>
        <taxon>Bacteria</taxon>
        <taxon>Bacillati</taxon>
        <taxon>Bacillota</taxon>
        <taxon>Bacilli</taxon>
        <taxon>Bacillales</taxon>
        <taxon>Thermoactinomycetaceae</taxon>
        <taxon>Thermoflavimicrobium</taxon>
    </lineage>
</organism>